<reference evidence="2 3" key="1">
    <citation type="submission" date="2020-12" db="EMBL/GenBank/DDBJ databases">
        <title>Bacterial novel species Adhaeribacter sp. BT258 isolated from soil.</title>
        <authorList>
            <person name="Jung H.-Y."/>
        </authorList>
    </citation>
    <scope>NUCLEOTIDE SEQUENCE [LARGE SCALE GENOMIC DNA]</scope>
    <source>
        <strain evidence="2 3">BT258</strain>
    </source>
</reference>
<feature type="signal peptide" evidence="1">
    <location>
        <begin position="1"/>
        <end position="21"/>
    </location>
</feature>
<accession>A0ABS1BYG9</accession>
<sequence length="219" mass="24497">MRILRPLALLLLSLLSFSAKSQTETVMKQERKLQQLYLSLGVGGSFINSTNMASTGANASLHLTAALPKNKLVRGGLFSSSFADTQPASQKWKEDNHRINMVPEHFIGSYFLTAGKRKQFDKFLQFQAFAGLSYTKYEEPISVHQRTADFGFFGTYQVLGYEVKTHHKPGIILQAEAMFLPLRFAGLTLGGYYHFVPKISNGGFTISLNLGRIRIKEIL</sequence>
<keyword evidence="3" id="KW-1185">Reference proteome</keyword>
<dbReference type="EMBL" id="JAEHFX010000002">
    <property type="protein sequence ID" value="MBK0402199.1"/>
    <property type="molecule type" value="Genomic_DNA"/>
</dbReference>
<feature type="chain" id="PRO_5047131754" description="Outer membrane protein beta-barrel domain-containing protein" evidence="1">
    <location>
        <begin position="22"/>
        <end position="219"/>
    </location>
</feature>
<gene>
    <name evidence="2" type="ORF">I5M27_04340</name>
</gene>
<name>A0ABS1BYG9_9BACT</name>
<evidence type="ECO:0000256" key="1">
    <source>
        <dbReference type="SAM" id="SignalP"/>
    </source>
</evidence>
<dbReference type="Proteomes" id="UP000644147">
    <property type="component" value="Unassembled WGS sequence"/>
</dbReference>
<evidence type="ECO:0000313" key="2">
    <source>
        <dbReference type="EMBL" id="MBK0402199.1"/>
    </source>
</evidence>
<dbReference type="RefSeq" id="WP_200504913.1">
    <property type="nucleotide sequence ID" value="NZ_JAEHFX010000002.1"/>
</dbReference>
<evidence type="ECO:0008006" key="4">
    <source>
        <dbReference type="Google" id="ProtNLM"/>
    </source>
</evidence>
<protein>
    <recommendedName>
        <fullName evidence="4">Outer membrane protein beta-barrel domain-containing protein</fullName>
    </recommendedName>
</protein>
<organism evidence="2 3">
    <name type="scientific">Adhaeribacter terrigena</name>
    <dbReference type="NCBI Taxonomy" id="2793070"/>
    <lineage>
        <taxon>Bacteria</taxon>
        <taxon>Pseudomonadati</taxon>
        <taxon>Bacteroidota</taxon>
        <taxon>Cytophagia</taxon>
        <taxon>Cytophagales</taxon>
        <taxon>Hymenobacteraceae</taxon>
        <taxon>Adhaeribacter</taxon>
    </lineage>
</organism>
<proteinExistence type="predicted"/>
<keyword evidence="1" id="KW-0732">Signal</keyword>
<comment type="caution">
    <text evidence="2">The sequence shown here is derived from an EMBL/GenBank/DDBJ whole genome shotgun (WGS) entry which is preliminary data.</text>
</comment>
<evidence type="ECO:0000313" key="3">
    <source>
        <dbReference type="Proteomes" id="UP000644147"/>
    </source>
</evidence>